<feature type="domain" description="Cysteinyl-tRNA ligase anticodon binding" evidence="2">
    <location>
        <begin position="181"/>
        <end position="230"/>
    </location>
</feature>
<keyword evidence="1" id="KW-0812">Transmembrane</keyword>
<proteinExistence type="predicted"/>
<dbReference type="Pfam" id="PF23494">
    <property type="entry name" value="bPH_10"/>
    <property type="match status" value="1"/>
</dbReference>
<dbReference type="InterPro" id="IPR056411">
    <property type="entry name" value="CysS_C"/>
</dbReference>
<keyword evidence="1" id="KW-0472">Membrane</keyword>
<evidence type="ECO:0000259" key="2">
    <source>
        <dbReference type="Pfam" id="PF23493"/>
    </source>
</evidence>
<dbReference type="AlphaFoldDB" id="A0A840NJ11"/>
<dbReference type="RefSeq" id="WP_184478980.1">
    <property type="nucleotide sequence ID" value="NZ_JACHIV010000001.1"/>
</dbReference>
<evidence type="ECO:0000313" key="5">
    <source>
        <dbReference type="Proteomes" id="UP000580474"/>
    </source>
</evidence>
<feature type="transmembrane region" description="Helical" evidence="1">
    <location>
        <begin position="20"/>
        <end position="48"/>
    </location>
</feature>
<keyword evidence="1" id="KW-1133">Transmembrane helix</keyword>
<dbReference type="InterPro" id="IPR057798">
    <property type="entry name" value="PH_YqeB"/>
</dbReference>
<sequence>MTQDSSPVTGNATLAVEPGWLRYGSVLGLPVLGGLIGWLVALAAGWVAGLRWAPFQGPFELIASLPQPAGTLGIAGFGVLAGIGFSSLMAAERLSVAVAPERVEFRRGRRAPAEVAGTDVDVVFLDRGALVLQDSAGDELARERTGIPAATLRAAFHEHGYRWLKSDPYGGEFELWVPETPAVGVRVDSLLRTRAHALKKRNDTDAAQLREAIKRAGFLVRDEKKQQYFRPRPQRNED</sequence>
<organism evidence="4 5">
    <name type="scientific">Saccharopolyspora gloriosae</name>
    <dbReference type="NCBI Taxonomy" id="455344"/>
    <lineage>
        <taxon>Bacteria</taxon>
        <taxon>Bacillati</taxon>
        <taxon>Actinomycetota</taxon>
        <taxon>Actinomycetes</taxon>
        <taxon>Pseudonocardiales</taxon>
        <taxon>Pseudonocardiaceae</taxon>
        <taxon>Saccharopolyspora</taxon>
    </lineage>
</organism>
<accession>A0A840NJ11</accession>
<name>A0A840NJ11_9PSEU</name>
<feature type="domain" description="YqeB PH" evidence="3">
    <location>
        <begin position="17"/>
        <end position="163"/>
    </location>
</feature>
<protein>
    <recommendedName>
        <fullName evidence="6">DUF308 domain-containing protein</fullName>
    </recommendedName>
</protein>
<dbReference type="Pfam" id="PF23493">
    <property type="entry name" value="CysS_C"/>
    <property type="match status" value="1"/>
</dbReference>
<feature type="transmembrane region" description="Helical" evidence="1">
    <location>
        <begin position="69"/>
        <end position="91"/>
    </location>
</feature>
<gene>
    <name evidence="4" type="ORF">BJ969_002367</name>
</gene>
<evidence type="ECO:0000259" key="3">
    <source>
        <dbReference type="Pfam" id="PF23494"/>
    </source>
</evidence>
<keyword evidence="5" id="KW-1185">Reference proteome</keyword>
<evidence type="ECO:0000313" key="4">
    <source>
        <dbReference type="EMBL" id="MBB5069279.1"/>
    </source>
</evidence>
<evidence type="ECO:0008006" key="6">
    <source>
        <dbReference type="Google" id="ProtNLM"/>
    </source>
</evidence>
<evidence type="ECO:0000256" key="1">
    <source>
        <dbReference type="SAM" id="Phobius"/>
    </source>
</evidence>
<reference evidence="4 5" key="1">
    <citation type="submission" date="2020-08" db="EMBL/GenBank/DDBJ databases">
        <title>Sequencing the genomes of 1000 actinobacteria strains.</title>
        <authorList>
            <person name="Klenk H.-P."/>
        </authorList>
    </citation>
    <scope>NUCLEOTIDE SEQUENCE [LARGE SCALE GENOMIC DNA]</scope>
    <source>
        <strain evidence="4 5">DSM 45582</strain>
    </source>
</reference>
<comment type="caution">
    <text evidence="4">The sequence shown here is derived from an EMBL/GenBank/DDBJ whole genome shotgun (WGS) entry which is preliminary data.</text>
</comment>
<dbReference type="EMBL" id="JACHIV010000001">
    <property type="protein sequence ID" value="MBB5069279.1"/>
    <property type="molecule type" value="Genomic_DNA"/>
</dbReference>
<dbReference type="Proteomes" id="UP000580474">
    <property type="component" value="Unassembled WGS sequence"/>
</dbReference>